<organism evidence="13 14">
    <name type="scientific">Sulfurospirillum deleyianum (strain ATCC 51133 / DSM 6946 / 5175)</name>
    <dbReference type="NCBI Taxonomy" id="525898"/>
    <lineage>
        <taxon>Bacteria</taxon>
        <taxon>Pseudomonadati</taxon>
        <taxon>Campylobacterota</taxon>
        <taxon>Epsilonproteobacteria</taxon>
        <taxon>Campylobacterales</taxon>
        <taxon>Sulfurospirillaceae</taxon>
        <taxon>Sulfurospirillum</taxon>
    </lineage>
</organism>
<dbReference type="RefSeq" id="WP_012855813.1">
    <property type="nucleotide sequence ID" value="NC_013512.1"/>
</dbReference>
<dbReference type="PANTHER" id="PTHR11264">
    <property type="entry name" value="URACIL-DNA GLYCOSYLASE"/>
    <property type="match status" value="1"/>
</dbReference>
<accession>D1B0Q3</accession>
<dbReference type="HAMAP" id="MF_00148">
    <property type="entry name" value="UDG"/>
    <property type="match status" value="1"/>
</dbReference>
<keyword evidence="8 9" id="KW-0234">DNA repair</keyword>
<evidence type="ECO:0000256" key="5">
    <source>
        <dbReference type="ARBA" id="ARBA00018429"/>
    </source>
</evidence>
<dbReference type="InterPro" id="IPR018085">
    <property type="entry name" value="Ura-DNA_Glyclase_AS"/>
</dbReference>
<dbReference type="PROSITE" id="PS00130">
    <property type="entry name" value="U_DNA_GLYCOSYLASE"/>
    <property type="match status" value="1"/>
</dbReference>
<proteinExistence type="inferred from homology"/>
<reference evidence="13 14" key="2">
    <citation type="journal article" date="2010" name="Stand. Genomic Sci.">
        <title>Complete genome sequence of Sulfurospirillum deleyianum type strain (5175).</title>
        <authorList>
            <person name="Sikorski J."/>
            <person name="Lapidus A."/>
            <person name="Copeland A."/>
            <person name="Glavina Del Rio T."/>
            <person name="Nolan M."/>
            <person name="Lucas S."/>
            <person name="Chen F."/>
            <person name="Tice H."/>
            <person name="Cheng J.F."/>
            <person name="Saunders E."/>
            <person name="Bruce D."/>
            <person name="Goodwin L."/>
            <person name="Pitluck S."/>
            <person name="Ovchinnikova G."/>
            <person name="Pati A."/>
            <person name="Ivanova N."/>
            <person name="Mavromatis K."/>
            <person name="Chen A."/>
            <person name="Palaniappan K."/>
            <person name="Chain P."/>
            <person name="Land M."/>
            <person name="Hauser L."/>
            <person name="Chang Y.J."/>
            <person name="Jeffries C.D."/>
            <person name="Brettin T."/>
            <person name="Detter J.C."/>
            <person name="Han C."/>
            <person name="Rohde M."/>
            <person name="Lang E."/>
            <person name="Spring S."/>
            <person name="Goker M."/>
            <person name="Bristow J."/>
            <person name="Eisen J.A."/>
            <person name="Markowitz V."/>
            <person name="Hugenholtz P."/>
            <person name="Kyrpides N.C."/>
            <person name="Klenk H.P."/>
        </authorList>
    </citation>
    <scope>NUCLEOTIDE SEQUENCE [LARGE SCALE GENOMIC DNA]</scope>
    <source>
        <strain evidence="14">ATCC 51133 / DSM 6946 / 5175</strain>
    </source>
</reference>
<gene>
    <name evidence="9" type="primary">ung</name>
    <name evidence="13" type="ordered locus">Sdel_0009</name>
</gene>
<evidence type="ECO:0000256" key="2">
    <source>
        <dbReference type="ARBA" id="ARBA00002631"/>
    </source>
</evidence>
<name>D1B0Q3_SULD5</name>
<evidence type="ECO:0000259" key="12">
    <source>
        <dbReference type="SMART" id="SM00986"/>
    </source>
</evidence>
<dbReference type="CDD" id="cd10027">
    <property type="entry name" value="UDG-F1-like"/>
    <property type="match status" value="1"/>
</dbReference>
<protein>
    <recommendedName>
        <fullName evidence="5 9">Uracil-DNA glycosylase</fullName>
        <shortName evidence="9">UDG</shortName>
        <ecNumber evidence="4 9">3.2.2.27</ecNumber>
    </recommendedName>
</protein>
<evidence type="ECO:0000256" key="1">
    <source>
        <dbReference type="ARBA" id="ARBA00001400"/>
    </source>
</evidence>
<dbReference type="NCBIfam" id="NF003592">
    <property type="entry name" value="PRK05254.1-5"/>
    <property type="match status" value="1"/>
</dbReference>
<dbReference type="SUPFAM" id="SSF52141">
    <property type="entry name" value="Uracil-DNA glycosylase-like"/>
    <property type="match status" value="1"/>
</dbReference>
<dbReference type="InterPro" id="IPR036895">
    <property type="entry name" value="Uracil-DNA_glycosylase-like_sf"/>
</dbReference>
<reference evidence="14" key="1">
    <citation type="submission" date="2009-11" db="EMBL/GenBank/DDBJ databases">
        <title>The complete genome of Sulfurospirillum deleyianum DSM 6946.</title>
        <authorList>
            <consortium name="US DOE Joint Genome Institute (JGI-PGF)"/>
            <person name="Lucas S."/>
            <person name="Copeland A."/>
            <person name="Lapidus A."/>
            <person name="Glavina del Rio T."/>
            <person name="Dalin E."/>
            <person name="Tice H."/>
            <person name="Bruce D."/>
            <person name="Goodwin L."/>
            <person name="Pitluck S."/>
            <person name="Kyrpides N."/>
            <person name="Mavromatis K."/>
            <person name="Ivanova N."/>
            <person name="Ovchinnikova G."/>
            <person name="Munk A.C."/>
            <person name="Lu M."/>
            <person name="Brettin T."/>
            <person name="Detter J.C."/>
            <person name="Han C."/>
            <person name="Tapia R."/>
            <person name="Larimer F."/>
            <person name="Land M."/>
            <person name="Hauser L."/>
            <person name="Markowitz V."/>
            <person name="Cheng J.F."/>
            <person name="Hugenholtz P."/>
            <person name="Woyke T."/>
            <person name="Wu D."/>
            <person name="Aumann P."/>
            <person name="Schneider S."/>
            <person name="Lang E."/>
            <person name="Spring S."/>
            <person name="Klenk H.P."/>
            <person name="Eisen J.A."/>
        </authorList>
    </citation>
    <scope>NUCLEOTIDE SEQUENCE [LARGE SCALE GENOMIC DNA]</scope>
    <source>
        <strain evidence="14">ATCC 51133 / DSM 6946 / 5175</strain>
    </source>
</reference>
<dbReference type="NCBIfam" id="NF003588">
    <property type="entry name" value="PRK05254.1-1"/>
    <property type="match status" value="1"/>
</dbReference>
<dbReference type="InterPro" id="IPR002043">
    <property type="entry name" value="UDG_fam1"/>
</dbReference>
<comment type="similarity">
    <text evidence="3 9 11">Belongs to the uracil-DNA glycosylase (UDG) superfamily. UNG family.</text>
</comment>
<dbReference type="GO" id="GO:0097510">
    <property type="term" value="P:base-excision repair, AP site formation via deaminated base removal"/>
    <property type="evidence" value="ECO:0007669"/>
    <property type="project" value="TreeGrafter"/>
</dbReference>
<evidence type="ECO:0000256" key="8">
    <source>
        <dbReference type="ARBA" id="ARBA00023204"/>
    </source>
</evidence>
<evidence type="ECO:0000256" key="11">
    <source>
        <dbReference type="RuleBase" id="RU003780"/>
    </source>
</evidence>
<evidence type="ECO:0000256" key="3">
    <source>
        <dbReference type="ARBA" id="ARBA00008184"/>
    </source>
</evidence>
<comment type="subcellular location">
    <subcellularLocation>
        <location evidence="9">Cytoplasm</location>
    </subcellularLocation>
</comment>
<dbReference type="PANTHER" id="PTHR11264:SF0">
    <property type="entry name" value="URACIL-DNA GLYCOSYLASE"/>
    <property type="match status" value="1"/>
</dbReference>
<comment type="catalytic activity">
    <reaction evidence="1 9 11">
        <text>Hydrolyzes single-stranded DNA or mismatched double-stranded DNA and polynucleotides, releasing free uracil.</text>
        <dbReference type="EC" id="3.2.2.27"/>
    </reaction>
</comment>
<feature type="domain" description="Uracil-DNA glycosylase-like" evidence="12">
    <location>
        <begin position="51"/>
        <end position="211"/>
    </location>
</feature>
<dbReference type="Gene3D" id="3.40.470.10">
    <property type="entry name" value="Uracil-DNA glycosylase-like domain"/>
    <property type="match status" value="1"/>
</dbReference>
<feature type="active site" description="Proton acceptor" evidence="9 10">
    <location>
        <position position="66"/>
    </location>
</feature>
<evidence type="ECO:0000256" key="6">
    <source>
        <dbReference type="ARBA" id="ARBA00022763"/>
    </source>
</evidence>
<dbReference type="NCBIfam" id="NF003589">
    <property type="entry name" value="PRK05254.1-2"/>
    <property type="match status" value="1"/>
</dbReference>
<sequence length="224" mass="25107">MIEPKIEESWKKVLFDEFQKPYFEALKTFLMEEKKHHTIYPSGANIFAAFNHTPFERVKVVILGQDPYHGAGQAHGLSFSVQEGVPHPPSLQNIFKELRDDIGCDIPKNGTLTSWADQGVFLINAVLTVRSSEANSHKGRGWETFTDTVIKTLSDEKEHVVFILWGAPAGAKASLIDSKKHLILKAPHPSPLSSYRGFFGSKPFSKSNAYLIEHGKTPIKWALH</sequence>
<dbReference type="EMBL" id="CP001816">
    <property type="protein sequence ID" value="ACZ11047.1"/>
    <property type="molecule type" value="Genomic_DNA"/>
</dbReference>
<dbReference type="EC" id="3.2.2.27" evidence="4 9"/>
<evidence type="ECO:0000313" key="14">
    <source>
        <dbReference type="Proteomes" id="UP000002222"/>
    </source>
</evidence>
<dbReference type="GO" id="GO:0005737">
    <property type="term" value="C:cytoplasm"/>
    <property type="evidence" value="ECO:0007669"/>
    <property type="project" value="UniProtKB-SubCell"/>
</dbReference>
<dbReference type="NCBIfam" id="TIGR00628">
    <property type="entry name" value="ung"/>
    <property type="match status" value="1"/>
</dbReference>
<dbReference type="Proteomes" id="UP000002222">
    <property type="component" value="Chromosome"/>
</dbReference>
<dbReference type="GO" id="GO:0004844">
    <property type="term" value="F:uracil DNA N-glycosylase activity"/>
    <property type="evidence" value="ECO:0007669"/>
    <property type="project" value="UniProtKB-UniRule"/>
</dbReference>
<dbReference type="SMART" id="SM00987">
    <property type="entry name" value="UreE_C"/>
    <property type="match status" value="1"/>
</dbReference>
<evidence type="ECO:0000256" key="10">
    <source>
        <dbReference type="PROSITE-ProRule" id="PRU10072"/>
    </source>
</evidence>
<evidence type="ECO:0000256" key="9">
    <source>
        <dbReference type="HAMAP-Rule" id="MF_00148"/>
    </source>
</evidence>
<evidence type="ECO:0000313" key="13">
    <source>
        <dbReference type="EMBL" id="ACZ11047.1"/>
    </source>
</evidence>
<keyword evidence="6 9" id="KW-0227">DNA damage</keyword>
<dbReference type="KEGG" id="sdl:Sdel_0009"/>
<dbReference type="Pfam" id="PF03167">
    <property type="entry name" value="UDG"/>
    <property type="match status" value="1"/>
</dbReference>
<dbReference type="FunFam" id="3.40.470.10:FF:000001">
    <property type="entry name" value="Uracil-DNA glycosylase"/>
    <property type="match status" value="1"/>
</dbReference>
<dbReference type="STRING" id="525898.Sdel_0009"/>
<keyword evidence="7 9" id="KW-0378">Hydrolase</keyword>
<dbReference type="InterPro" id="IPR005122">
    <property type="entry name" value="Uracil-DNA_glycosylase-like"/>
</dbReference>
<dbReference type="SMART" id="SM00986">
    <property type="entry name" value="UDG"/>
    <property type="match status" value="1"/>
</dbReference>
<keyword evidence="9" id="KW-0963">Cytoplasm</keyword>
<dbReference type="HOGENOM" id="CLU_032162_3_0_7"/>
<keyword evidence="14" id="KW-1185">Reference proteome</keyword>
<evidence type="ECO:0000256" key="7">
    <source>
        <dbReference type="ARBA" id="ARBA00022801"/>
    </source>
</evidence>
<evidence type="ECO:0000256" key="4">
    <source>
        <dbReference type="ARBA" id="ARBA00012030"/>
    </source>
</evidence>
<dbReference type="eggNOG" id="COG0692">
    <property type="taxonomic scope" value="Bacteria"/>
</dbReference>
<dbReference type="AlphaFoldDB" id="D1B0Q3"/>
<dbReference type="NCBIfam" id="NF003591">
    <property type="entry name" value="PRK05254.1-4"/>
    <property type="match status" value="1"/>
</dbReference>
<comment type="function">
    <text evidence="2 9 11">Excises uracil residues from the DNA which can arise as a result of misincorporation of dUMP residues by DNA polymerase or due to deamination of cytosine.</text>
</comment>